<feature type="region of interest" description="Disordered" evidence="3">
    <location>
        <begin position="1"/>
        <end position="20"/>
    </location>
</feature>
<keyword evidence="1 5" id="KW-0808">Transferase</keyword>
<accession>A0ABU2S1E9</accession>
<dbReference type="SUPFAM" id="SSF55729">
    <property type="entry name" value="Acyl-CoA N-acyltransferases (Nat)"/>
    <property type="match status" value="2"/>
</dbReference>
<dbReference type="GO" id="GO:0016746">
    <property type="term" value="F:acyltransferase activity"/>
    <property type="evidence" value="ECO:0007669"/>
    <property type="project" value="UniProtKB-KW"/>
</dbReference>
<feature type="domain" description="N-acetyltransferase" evidence="4">
    <location>
        <begin position="1"/>
        <end position="127"/>
    </location>
</feature>
<dbReference type="RefSeq" id="WP_311617219.1">
    <property type="nucleotide sequence ID" value="NZ_JAVREV010000004.1"/>
</dbReference>
<evidence type="ECO:0000259" key="4">
    <source>
        <dbReference type="PROSITE" id="PS51186"/>
    </source>
</evidence>
<comment type="caution">
    <text evidence="5">The sequence shown here is derived from an EMBL/GenBank/DDBJ whole genome shotgun (WGS) entry which is preliminary data.</text>
</comment>
<evidence type="ECO:0000313" key="5">
    <source>
        <dbReference type="EMBL" id="MDT0442823.1"/>
    </source>
</evidence>
<name>A0ABU2S1E9_9ACTN</name>
<dbReference type="EMBL" id="JAVREV010000004">
    <property type="protein sequence ID" value="MDT0442823.1"/>
    <property type="molecule type" value="Genomic_DNA"/>
</dbReference>
<dbReference type="InterPro" id="IPR050680">
    <property type="entry name" value="YpeA/RimI_acetyltransf"/>
</dbReference>
<dbReference type="Gene3D" id="3.40.630.30">
    <property type="match status" value="2"/>
</dbReference>
<sequence>MTTTLRPAGPEERLPGGPAGSVLPFDIRVNGRRVGGLRLVVAAEPRGRAGEITDLEVDAPERRRGRATVALLAAEEVLRARGCRRVAAAVPAGATGAAALAAGLGYTELARMMSKRLTGPPPALPRDCAVRPAAGAERARWPGEGPGEEAWLHLLAHRGTDVGALWTSAAAAGAPRGADMRVLAVRVCREHRRRGYGRALLLAAERLCLADGGRVLGARVPADGGAGPRLFGALGYGVDEYRLSKPLC</sequence>
<evidence type="ECO:0000256" key="2">
    <source>
        <dbReference type="ARBA" id="ARBA00023315"/>
    </source>
</evidence>
<dbReference type="Pfam" id="PF00583">
    <property type="entry name" value="Acetyltransf_1"/>
    <property type="match status" value="2"/>
</dbReference>
<dbReference type="PROSITE" id="PS51186">
    <property type="entry name" value="GNAT"/>
    <property type="match status" value="1"/>
</dbReference>
<organism evidence="5 6">
    <name type="scientific">Streptomyces johnsoniae</name>
    <dbReference type="NCBI Taxonomy" id="3075532"/>
    <lineage>
        <taxon>Bacteria</taxon>
        <taxon>Bacillati</taxon>
        <taxon>Actinomycetota</taxon>
        <taxon>Actinomycetes</taxon>
        <taxon>Kitasatosporales</taxon>
        <taxon>Streptomycetaceae</taxon>
        <taxon>Streptomyces</taxon>
    </lineage>
</organism>
<evidence type="ECO:0000313" key="6">
    <source>
        <dbReference type="Proteomes" id="UP001183615"/>
    </source>
</evidence>
<dbReference type="InterPro" id="IPR000182">
    <property type="entry name" value="GNAT_dom"/>
</dbReference>
<proteinExistence type="predicted"/>
<reference evidence="6" key="1">
    <citation type="submission" date="2023-07" db="EMBL/GenBank/DDBJ databases">
        <title>30 novel species of actinomycetes from the DSMZ collection.</title>
        <authorList>
            <person name="Nouioui I."/>
        </authorList>
    </citation>
    <scope>NUCLEOTIDE SEQUENCE [LARGE SCALE GENOMIC DNA]</scope>
    <source>
        <strain evidence="6">DSM 41886</strain>
    </source>
</reference>
<keyword evidence="2 5" id="KW-0012">Acyltransferase</keyword>
<evidence type="ECO:0000256" key="1">
    <source>
        <dbReference type="ARBA" id="ARBA00022679"/>
    </source>
</evidence>
<dbReference type="PANTHER" id="PTHR43420">
    <property type="entry name" value="ACETYLTRANSFERASE"/>
    <property type="match status" value="1"/>
</dbReference>
<keyword evidence="6" id="KW-1185">Reference proteome</keyword>
<protein>
    <submittedName>
        <fullName evidence="5">GNAT family N-acetyltransferase</fullName>
        <ecNumber evidence="5">2.3.1.-</ecNumber>
    </submittedName>
</protein>
<dbReference type="Proteomes" id="UP001183615">
    <property type="component" value="Unassembled WGS sequence"/>
</dbReference>
<dbReference type="CDD" id="cd04301">
    <property type="entry name" value="NAT_SF"/>
    <property type="match status" value="1"/>
</dbReference>
<gene>
    <name evidence="5" type="ORF">RM779_09450</name>
</gene>
<evidence type="ECO:0000256" key="3">
    <source>
        <dbReference type="SAM" id="MobiDB-lite"/>
    </source>
</evidence>
<dbReference type="InterPro" id="IPR016181">
    <property type="entry name" value="Acyl_CoA_acyltransferase"/>
</dbReference>
<dbReference type="EC" id="2.3.1.-" evidence="5"/>